<dbReference type="OrthoDB" id="8602627at2"/>
<accession>A0A1S2E4D4</accession>
<name>A0A1S2E4D4_AGRVI</name>
<dbReference type="RefSeq" id="WP_070166637.1">
    <property type="nucleotide sequence ID" value="NZ_AP023268.1"/>
</dbReference>
<dbReference type="EMBL" id="MBEV02000001">
    <property type="protein sequence ID" value="MUP03527.1"/>
    <property type="molecule type" value="Genomic_DNA"/>
</dbReference>
<dbReference type="Proteomes" id="UP000175993">
    <property type="component" value="Unassembled WGS sequence"/>
</dbReference>
<dbReference type="AlphaFoldDB" id="A0A1S2E4D4"/>
<gene>
    <name evidence="1" type="ORF">BBI04_001630</name>
</gene>
<dbReference type="InterPro" id="IPR008861">
    <property type="entry name" value="GpX-like"/>
</dbReference>
<evidence type="ECO:0000313" key="1">
    <source>
        <dbReference type="EMBL" id="MUP03527.1"/>
    </source>
</evidence>
<proteinExistence type="predicted"/>
<organism evidence="1 2">
    <name type="scientific">Agrobacterium vitis</name>
    <name type="common">Rhizobium vitis</name>
    <dbReference type="NCBI Taxonomy" id="373"/>
    <lineage>
        <taxon>Bacteria</taxon>
        <taxon>Pseudomonadati</taxon>
        <taxon>Pseudomonadota</taxon>
        <taxon>Alphaproteobacteria</taxon>
        <taxon>Hyphomicrobiales</taxon>
        <taxon>Rhizobiaceae</taxon>
        <taxon>Rhizobium/Agrobacterium group</taxon>
        <taxon>Agrobacterium</taxon>
    </lineage>
</organism>
<dbReference type="Pfam" id="PF05489">
    <property type="entry name" value="Phage_tail_X"/>
    <property type="match status" value="1"/>
</dbReference>
<comment type="caution">
    <text evidence="1">The sequence shown here is derived from an EMBL/GenBank/DDBJ whole genome shotgun (WGS) entry which is preliminary data.</text>
</comment>
<evidence type="ECO:0000313" key="2">
    <source>
        <dbReference type="Proteomes" id="UP000175993"/>
    </source>
</evidence>
<evidence type="ECO:0008006" key="3">
    <source>
        <dbReference type="Google" id="ProtNLM"/>
    </source>
</evidence>
<sequence>MTELTGDYFEYTTVAGDRWDMLAYSYYGDQYKQTVLIEANRHLYLDTLTVPPAILPQGVKLKIPVIAETATNADVLPPWKTANPTYGAS</sequence>
<protein>
    <recommendedName>
        <fullName evidence="3">Tail protein X</fullName>
    </recommendedName>
</protein>
<reference evidence="1 2" key="1">
    <citation type="submission" date="2019-11" db="EMBL/GenBank/DDBJ databases">
        <title>Whole-genome sequencing of Allorhizobium vitis.</title>
        <authorList>
            <person name="Gan H.M."/>
            <person name="Savka M.A."/>
        </authorList>
    </citation>
    <scope>NUCLEOTIDE SEQUENCE [LARGE SCALE GENOMIC DNA]</scope>
    <source>
        <strain evidence="1 2">AB4</strain>
    </source>
</reference>